<dbReference type="EMBL" id="ML145173">
    <property type="protein sequence ID" value="TBU55192.1"/>
    <property type="molecule type" value="Genomic_DNA"/>
</dbReference>
<gene>
    <name evidence="2" type="ORF">BD310DRAFT_706722</name>
</gene>
<proteinExistence type="predicted"/>
<feature type="region of interest" description="Disordered" evidence="1">
    <location>
        <begin position="99"/>
        <end position="118"/>
    </location>
</feature>
<keyword evidence="3" id="KW-1185">Reference proteome</keyword>
<sequence>MIPPYTHLPPSVPYSIPFYQGPVVRPEHLPHPSPPHGFLSLSSARLRCVLQFPDLGPRLFILFLIIFLASFSYTTSTRDESTHGTVFLITSIHTSRQLAVPTTTTTPHNPLPRPTIDHVHTYTAPGPRRLDAYGHDDREPSTGLVAYAYTCTRSRTSRPVTPRRVLAFAALLAYTYHPAPLTCLHEDFFTMMTT</sequence>
<reference evidence="2 3" key="1">
    <citation type="submission" date="2019-01" db="EMBL/GenBank/DDBJ databases">
        <title>Draft genome sequences of three monokaryotic isolates of the white-rot basidiomycete fungus Dichomitus squalens.</title>
        <authorList>
            <consortium name="DOE Joint Genome Institute"/>
            <person name="Lopez S.C."/>
            <person name="Andreopoulos B."/>
            <person name="Pangilinan J."/>
            <person name="Lipzen A."/>
            <person name="Riley R."/>
            <person name="Ahrendt S."/>
            <person name="Ng V."/>
            <person name="Barry K."/>
            <person name="Daum C."/>
            <person name="Grigoriev I.V."/>
            <person name="Hilden K.S."/>
            <person name="Makela M.R."/>
            <person name="de Vries R.P."/>
        </authorList>
    </citation>
    <scope>NUCLEOTIDE SEQUENCE [LARGE SCALE GENOMIC DNA]</scope>
    <source>
        <strain evidence="2 3">CBS 464.89</strain>
    </source>
</reference>
<evidence type="ECO:0000313" key="2">
    <source>
        <dbReference type="EMBL" id="TBU55192.1"/>
    </source>
</evidence>
<name>A0A4Q9PLX2_9APHY</name>
<evidence type="ECO:0000256" key="1">
    <source>
        <dbReference type="SAM" id="MobiDB-lite"/>
    </source>
</evidence>
<evidence type="ECO:0000313" key="3">
    <source>
        <dbReference type="Proteomes" id="UP000292082"/>
    </source>
</evidence>
<dbReference type="AlphaFoldDB" id="A0A4Q9PLX2"/>
<accession>A0A4Q9PLX2</accession>
<dbReference type="Proteomes" id="UP000292082">
    <property type="component" value="Unassembled WGS sequence"/>
</dbReference>
<protein>
    <submittedName>
        <fullName evidence="2">Uncharacterized protein</fullName>
    </submittedName>
</protein>
<organism evidence="2 3">
    <name type="scientific">Dichomitus squalens</name>
    <dbReference type="NCBI Taxonomy" id="114155"/>
    <lineage>
        <taxon>Eukaryota</taxon>
        <taxon>Fungi</taxon>
        <taxon>Dikarya</taxon>
        <taxon>Basidiomycota</taxon>
        <taxon>Agaricomycotina</taxon>
        <taxon>Agaricomycetes</taxon>
        <taxon>Polyporales</taxon>
        <taxon>Polyporaceae</taxon>
        <taxon>Dichomitus</taxon>
    </lineage>
</organism>